<dbReference type="PANTHER" id="PTHR23416">
    <property type="entry name" value="SIALIC ACID SYNTHASE-RELATED"/>
    <property type="match status" value="1"/>
</dbReference>
<dbReference type="Gene3D" id="2.160.10.10">
    <property type="entry name" value="Hexapeptide repeat proteins"/>
    <property type="match status" value="1"/>
</dbReference>
<protein>
    <recommendedName>
        <fullName evidence="3">Acyltransferase</fullName>
    </recommendedName>
</protein>
<sequence length="232" mass="25799">MAIKDFIINNPIFLNGFRKVRNFLNGRLAFTKNIKGVGNSLDIDYTAICTGNKIDIVGNNNHIIISDSVVLKNVVFYIRGNNNKIYLSKKVLFNHGGSIWIEDDNGEAIIGENSTFENVHIAVTEPNSKIIIGKDCMFAKDIDIRTGDSHSILDQRTKKRINHAQNVEIGDHVWIASHVSILKGSVVSSNSVVATRAVVAGKFEKENVLLAGIPAKVIKENVNWDRVRIYDN</sequence>
<dbReference type="Proteomes" id="UP001151133">
    <property type="component" value="Unassembled WGS sequence"/>
</dbReference>
<evidence type="ECO:0008006" key="3">
    <source>
        <dbReference type="Google" id="ProtNLM"/>
    </source>
</evidence>
<dbReference type="AlphaFoldDB" id="A0A9X2ZME0"/>
<gene>
    <name evidence="1" type="ORF">OIU80_03205</name>
</gene>
<organism evidence="1 2">
    <name type="scientific">Flavobacterium frigoritolerans</name>
    <dbReference type="NCBI Taxonomy" id="2987686"/>
    <lineage>
        <taxon>Bacteria</taxon>
        <taxon>Pseudomonadati</taxon>
        <taxon>Bacteroidota</taxon>
        <taxon>Flavobacteriia</taxon>
        <taxon>Flavobacteriales</taxon>
        <taxon>Flavobacteriaceae</taxon>
        <taxon>Flavobacterium</taxon>
    </lineage>
</organism>
<dbReference type="InterPro" id="IPR051159">
    <property type="entry name" value="Hexapeptide_acetyltransf"/>
</dbReference>
<accession>A0A9X2ZME0</accession>
<name>A0A9X2ZME0_9FLAO</name>
<proteinExistence type="predicted"/>
<keyword evidence="2" id="KW-1185">Reference proteome</keyword>
<dbReference type="PANTHER" id="PTHR23416:SF78">
    <property type="entry name" value="LIPOPOLYSACCHARIDE BIOSYNTHESIS O-ACETYL TRANSFERASE WBBJ-RELATED"/>
    <property type="match status" value="1"/>
</dbReference>
<reference evidence="1" key="1">
    <citation type="submission" date="2022-10" db="EMBL/GenBank/DDBJ databases">
        <title>Two novel species of Flavobacterium.</title>
        <authorList>
            <person name="Liu Q."/>
            <person name="Xin Y.-H."/>
        </authorList>
    </citation>
    <scope>NUCLEOTIDE SEQUENCE</scope>
    <source>
        <strain evidence="1">LS1R47</strain>
    </source>
</reference>
<dbReference type="InterPro" id="IPR011004">
    <property type="entry name" value="Trimer_LpxA-like_sf"/>
</dbReference>
<dbReference type="RefSeq" id="WP_264285643.1">
    <property type="nucleotide sequence ID" value="NZ_JAOZEV010000002.1"/>
</dbReference>
<evidence type="ECO:0000313" key="2">
    <source>
        <dbReference type="Proteomes" id="UP001151133"/>
    </source>
</evidence>
<evidence type="ECO:0000313" key="1">
    <source>
        <dbReference type="EMBL" id="MCV9931277.1"/>
    </source>
</evidence>
<dbReference type="EMBL" id="JAOZEV010000002">
    <property type="protein sequence ID" value="MCV9931277.1"/>
    <property type="molecule type" value="Genomic_DNA"/>
</dbReference>
<comment type="caution">
    <text evidence="1">The sequence shown here is derived from an EMBL/GenBank/DDBJ whole genome shotgun (WGS) entry which is preliminary data.</text>
</comment>
<dbReference type="SUPFAM" id="SSF51161">
    <property type="entry name" value="Trimeric LpxA-like enzymes"/>
    <property type="match status" value="1"/>
</dbReference>